<protein>
    <submittedName>
        <fullName evidence="3">Nitroreductase</fullName>
    </submittedName>
</protein>
<evidence type="ECO:0000259" key="2">
    <source>
        <dbReference type="Pfam" id="PF00881"/>
    </source>
</evidence>
<reference evidence="4" key="1">
    <citation type="submission" date="2013-04" db="EMBL/GenBank/DDBJ databases">
        <title>Thioclava sp. 13D2W-2 Genome Sequencing.</title>
        <authorList>
            <person name="Lai Q."/>
            <person name="Li G."/>
            <person name="Shao Z."/>
        </authorList>
    </citation>
    <scope>NUCLEOTIDE SEQUENCE [LARGE SCALE GENOMIC DNA]</scope>
    <source>
        <strain evidence="4">13D2W-2</strain>
    </source>
</reference>
<dbReference type="GO" id="GO:0016491">
    <property type="term" value="F:oxidoreductase activity"/>
    <property type="evidence" value="ECO:0007669"/>
    <property type="project" value="InterPro"/>
</dbReference>
<dbReference type="InterPro" id="IPR000415">
    <property type="entry name" value="Nitroreductase-like"/>
</dbReference>
<dbReference type="SUPFAM" id="SSF55469">
    <property type="entry name" value="FMN-dependent nitroreductase-like"/>
    <property type="match status" value="1"/>
</dbReference>
<dbReference type="PANTHER" id="PTHR43745">
    <property type="entry name" value="NITROREDUCTASE MJ1384-RELATED"/>
    <property type="match status" value="1"/>
</dbReference>
<dbReference type="STRING" id="1317124.DW2_15510"/>
<gene>
    <name evidence="3" type="ORF">DW2_15510</name>
</gene>
<dbReference type="PROSITE" id="PS51318">
    <property type="entry name" value="TAT"/>
    <property type="match status" value="1"/>
</dbReference>
<dbReference type="InterPro" id="IPR029479">
    <property type="entry name" value="Nitroreductase"/>
</dbReference>
<dbReference type="OrthoDB" id="9802775at2"/>
<keyword evidence="1" id="KW-0732">Signal</keyword>
<dbReference type="CDD" id="cd02142">
    <property type="entry name" value="McbC_SagB-like_oxidoreductase"/>
    <property type="match status" value="1"/>
</dbReference>
<evidence type="ECO:0000313" key="3">
    <source>
        <dbReference type="EMBL" id="KFE33886.1"/>
    </source>
</evidence>
<keyword evidence="4" id="KW-1185">Reference proteome</keyword>
<feature type="domain" description="Nitroreductase" evidence="2">
    <location>
        <begin position="40"/>
        <end position="205"/>
    </location>
</feature>
<dbReference type="InterPro" id="IPR052544">
    <property type="entry name" value="Bacteriocin_Proc_Enz"/>
</dbReference>
<accession>A0A085TT39</accession>
<sequence length="212" mass="22479">MNGISFARRNFLRFAAMAGLMPTVAQARAGREASLTEALQARRSTRAFRPAPIADDVLLALAWAGCGINRPQSGLRTAPSWHGATETQLYLADARGIRFYDPARHAFAPVGTGDVRARLSPQRFVATAPVVALYSANLAQMPKASEAERRHFAAVDAAIVAQNVYLFCASQGLGTCLVGGIDTLSCHDALKLTADSLVTFIQPIGRPAQGGG</sequence>
<dbReference type="Proteomes" id="UP000028607">
    <property type="component" value="Unassembled WGS sequence"/>
</dbReference>
<dbReference type="InterPro" id="IPR006311">
    <property type="entry name" value="TAT_signal"/>
</dbReference>
<dbReference type="Pfam" id="PF00881">
    <property type="entry name" value="Nitroreductase"/>
    <property type="match status" value="1"/>
</dbReference>
<feature type="chain" id="PRO_5001797606" evidence="1">
    <location>
        <begin position="28"/>
        <end position="212"/>
    </location>
</feature>
<evidence type="ECO:0000313" key="4">
    <source>
        <dbReference type="Proteomes" id="UP000028607"/>
    </source>
</evidence>
<feature type="signal peptide" evidence="1">
    <location>
        <begin position="1"/>
        <end position="27"/>
    </location>
</feature>
<organism evidence="3 4">
    <name type="scientific">Thioclava atlantica</name>
    <dbReference type="NCBI Taxonomy" id="1317124"/>
    <lineage>
        <taxon>Bacteria</taxon>
        <taxon>Pseudomonadati</taxon>
        <taxon>Pseudomonadota</taxon>
        <taxon>Alphaproteobacteria</taxon>
        <taxon>Rhodobacterales</taxon>
        <taxon>Paracoccaceae</taxon>
        <taxon>Thioclava</taxon>
    </lineage>
</organism>
<comment type="caution">
    <text evidence="3">The sequence shown here is derived from an EMBL/GenBank/DDBJ whole genome shotgun (WGS) entry which is preliminary data.</text>
</comment>
<dbReference type="Gene3D" id="3.40.109.10">
    <property type="entry name" value="NADH Oxidase"/>
    <property type="match status" value="1"/>
</dbReference>
<dbReference type="AlphaFoldDB" id="A0A085TT39"/>
<evidence type="ECO:0000256" key="1">
    <source>
        <dbReference type="SAM" id="SignalP"/>
    </source>
</evidence>
<dbReference type="PATRIC" id="fig|1317124.6.peg.3118"/>
<dbReference type="eggNOG" id="COG0778">
    <property type="taxonomic scope" value="Bacteria"/>
</dbReference>
<proteinExistence type="predicted"/>
<dbReference type="PANTHER" id="PTHR43745:SF2">
    <property type="entry name" value="NITROREDUCTASE MJ1384-RELATED"/>
    <property type="match status" value="1"/>
</dbReference>
<dbReference type="RefSeq" id="WP_051856207.1">
    <property type="nucleotide sequence ID" value="NZ_AQRC01000014.1"/>
</dbReference>
<reference evidence="3 4" key="2">
    <citation type="journal article" date="2015" name="Antonie Van Leeuwenhoek">
        <title>Thioclava indica sp. nov., isolated from surface seawater of the Indian Ocean.</title>
        <authorList>
            <person name="Liu Y."/>
            <person name="Lai Q."/>
            <person name="Du J."/>
            <person name="Xu H."/>
            <person name="Jiang L."/>
            <person name="Shao Z."/>
        </authorList>
    </citation>
    <scope>NUCLEOTIDE SEQUENCE [LARGE SCALE GENOMIC DNA]</scope>
    <source>
        <strain evidence="3 4">13D2W-2</strain>
    </source>
</reference>
<name>A0A085TT39_9RHOB</name>
<dbReference type="EMBL" id="AQRC01000014">
    <property type="protein sequence ID" value="KFE33886.1"/>
    <property type="molecule type" value="Genomic_DNA"/>
</dbReference>